<sequence length="392" mass="43667">MTDRTDSNHADIDEDAKVERMRQEFESFMLSGKTKPRVTEGNSLQGASNQSKKKKKKKGRQSIGDSTGSARASGDDATVDSTPTSASVSTSTSSTILGQCTKSTSRTTDKKRYFQLLRSFNDKVQHSWLDTDDQMLSIIENIVSIRGRLPIEWKLLHLASSQSSSPGASSNERGMNPQADDDDDSMFRDKWKNCGFLGKPKETPYSSVHLHIDDIQLALSNDLMQHEKMLLELRRQMSQLAECQEAVGRIVENLWQFHLECCSGVEDDVDEKEQDGAAHDMENDIVQGVTEVFHMLSMELHRKQKIVPMIIESTKDDLLGIKEDETADEGVPTSVGEDGSDDANWKGSGGLQAARKCCKIWNRSSVETCIDMSLIAYLIKLGGGVEDRKEHK</sequence>
<evidence type="ECO:0000313" key="3">
    <source>
        <dbReference type="Proteomes" id="UP001530293"/>
    </source>
</evidence>
<feature type="compositionally biased region" description="Basic and acidic residues" evidence="1">
    <location>
        <begin position="1"/>
        <end position="25"/>
    </location>
</feature>
<feature type="region of interest" description="Disordered" evidence="1">
    <location>
        <begin position="162"/>
        <end position="185"/>
    </location>
</feature>
<protein>
    <submittedName>
        <fullName evidence="2">Uncharacterized protein</fullName>
    </submittedName>
</protein>
<feature type="region of interest" description="Disordered" evidence="1">
    <location>
        <begin position="325"/>
        <end position="346"/>
    </location>
</feature>
<keyword evidence="3" id="KW-1185">Reference proteome</keyword>
<organism evidence="2 3">
    <name type="scientific">Discostella pseudostelligera</name>
    <dbReference type="NCBI Taxonomy" id="259834"/>
    <lineage>
        <taxon>Eukaryota</taxon>
        <taxon>Sar</taxon>
        <taxon>Stramenopiles</taxon>
        <taxon>Ochrophyta</taxon>
        <taxon>Bacillariophyta</taxon>
        <taxon>Coscinodiscophyceae</taxon>
        <taxon>Thalassiosirophycidae</taxon>
        <taxon>Stephanodiscales</taxon>
        <taxon>Stephanodiscaceae</taxon>
        <taxon>Discostella</taxon>
    </lineage>
</organism>
<feature type="compositionally biased region" description="Low complexity" evidence="1">
    <location>
        <begin position="79"/>
        <end position="102"/>
    </location>
</feature>
<dbReference type="AlphaFoldDB" id="A0ABD3M071"/>
<evidence type="ECO:0000313" key="2">
    <source>
        <dbReference type="EMBL" id="KAL3757108.1"/>
    </source>
</evidence>
<reference evidence="2 3" key="1">
    <citation type="submission" date="2024-10" db="EMBL/GenBank/DDBJ databases">
        <title>Updated reference genomes for cyclostephanoid diatoms.</title>
        <authorList>
            <person name="Roberts W.R."/>
            <person name="Alverson A.J."/>
        </authorList>
    </citation>
    <scope>NUCLEOTIDE SEQUENCE [LARGE SCALE GENOMIC DNA]</scope>
    <source>
        <strain evidence="2 3">AJA232-27</strain>
    </source>
</reference>
<dbReference type="Proteomes" id="UP001530293">
    <property type="component" value="Unassembled WGS sequence"/>
</dbReference>
<name>A0ABD3M071_9STRA</name>
<feature type="compositionally biased region" description="Polar residues" evidence="1">
    <location>
        <begin position="40"/>
        <end position="50"/>
    </location>
</feature>
<feature type="compositionally biased region" description="Basic residues" evidence="1">
    <location>
        <begin position="51"/>
        <end position="60"/>
    </location>
</feature>
<dbReference type="EMBL" id="JALLBG020000273">
    <property type="protein sequence ID" value="KAL3757108.1"/>
    <property type="molecule type" value="Genomic_DNA"/>
</dbReference>
<gene>
    <name evidence="2" type="ORF">ACHAWU_002947</name>
</gene>
<comment type="caution">
    <text evidence="2">The sequence shown here is derived from an EMBL/GenBank/DDBJ whole genome shotgun (WGS) entry which is preliminary data.</text>
</comment>
<evidence type="ECO:0000256" key="1">
    <source>
        <dbReference type="SAM" id="MobiDB-lite"/>
    </source>
</evidence>
<feature type="region of interest" description="Disordered" evidence="1">
    <location>
        <begin position="1"/>
        <end position="102"/>
    </location>
</feature>
<accession>A0ABD3M071</accession>
<proteinExistence type="predicted"/>